<evidence type="ECO:0000313" key="1">
    <source>
        <dbReference type="EMBL" id="MEQ2280322.1"/>
    </source>
</evidence>
<gene>
    <name evidence="1" type="ORF">AMECASPLE_018549</name>
</gene>
<organism evidence="1 2">
    <name type="scientific">Ameca splendens</name>
    <dbReference type="NCBI Taxonomy" id="208324"/>
    <lineage>
        <taxon>Eukaryota</taxon>
        <taxon>Metazoa</taxon>
        <taxon>Chordata</taxon>
        <taxon>Craniata</taxon>
        <taxon>Vertebrata</taxon>
        <taxon>Euteleostomi</taxon>
        <taxon>Actinopterygii</taxon>
        <taxon>Neopterygii</taxon>
        <taxon>Teleostei</taxon>
        <taxon>Neoteleostei</taxon>
        <taxon>Acanthomorphata</taxon>
        <taxon>Ovalentaria</taxon>
        <taxon>Atherinomorphae</taxon>
        <taxon>Cyprinodontiformes</taxon>
        <taxon>Goodeidae</taxon>
        <taxon>Ameca</taxon>
    </lineage>
</organism>
<keyword evidence="2" id="KW-1185">Reference proteome</keyword>
<dbReference type="EMBL" id="JAHRIP010001450">
    <property type="protein sequence ID" value="MEQ2280322.1"/>
    <property type="molecule type" value="Genomic_DNA"/>
</dbReference>
<proteinExistence type="predicted"/>
<reference evidence="1 2" key="1">
    <citation type="submission" date="2021-06" db="EMBL/GenBank/DDBJ databases">
        <authorList>
            <person name="Palmer J.M."/>
        </authorList>
    </citation>
    <scope>NUCLEOTIDE SEQUENCE [LARGE SCALE GENOMIC DNA]</scope>
    <source>
        <strain evidence="1 2">AS_MEX2019</strain>
        <tissue evidence="1">Muscle</tissue>
    </source>
</reference>
<evidence type="ECO:0000313" key="2">
    <source>
        <dbReference type="Proteomes" id="UP001469553"/>
    </source>
</evidence>
<accession>A0ABV0XFT2</accession>
<protein>
    <submittedName>
        <fullName evidence="1">Uncharacterized protein</fullName>
    </submittedName>
</protein>
<sequence>MMVPSEHKQNFGLNPLNSVVTDRVEVHGAPDVNGMLVLQTYANNQLQLGLIASIVVKEETDALLFLRKQPVKWEPELGVYEMERNSLGNLVCENLKMLSDSTPLCFHHRGVRLLHPLKMEHVEESIQKALPSLRSDLVESLMFRLEMIGVNC</sequence>
<comment type="caution">
    <text evidence="1">The sequence shown here is derived from an EMBL/GenBank/DDBJ whole genome shotgun (WGS) entry which is preliminary data.</text>
</comment>
<name>A0ABV0XFT2_9TELE</name>
<dbReference type="Proteomes" id="UP001469553">
    <property type="component" value="Unassembled WGS sequence"/>
</dbReference>